<evidence type="ECO:0000313" key="8">
    <source>
        <dbReference type="EMBL" id="OWK03548.1"/>
    </source>
</evidence>
<evidence type="ECO:0000256" key="5">
    <source>
        <dbReference type="SAM" id="Phobius"/>
    </source>
</evidence>
<keyword evidence="9" id="KW-1185">Reference proteome</keyword>
<reference evidence="8 9" key="1">
    <citation type="journal article" date="2018" name="Mol. Genet. Genomics">
        <title>The red deer Cervus elaphus genome CerEla1.0: sequencing, annotating, genes, and chromosomes.</title>
        <authorList>
            <person name="Bana N.A."/>
            <person name="Nyiri A."/>
            <person name="Nagy J."/>
            <person name="Frank K."/>
            <person name="Nagy T."/>
            <person name="Steger V."/>
            <person name="Schiller M."/>
            <person name="Lakatos P."/>
            <person name="Sugar L."/>
            <person name="Horn P."/>
            <person name="Barta E."/>
            <person name="Orosz L."/>
        </authorList>
    </citation>
    <scope>NUCLEOTIDE SEQUENCE [LARGE SCALE GENOMIC DNA]</scope>
    <source>
        <strain evidence="8">Hungarian</strain>
    </source>
</reference>
<comment type="caution">
    <text evidence="8">The sequence shown here is derived from an EMBL/GenBank/DDBJ whole genome shotgun (WGS) entry which is preliminary data.</text>
</comment>
<feature type="domain" description="Ig-like" evidence="7">
    <location>
        <begin position="134"/>
        <end position="235"/>
    </location>
</feature>
<dbReference type="SUPFAM" id="SSF48726">
    <property type="entry name" value="Immunoglobulin"/>
    <property type="match status" value="4"/>
</dbReference>
<dbReference type="Proteomes" id="UP000242450">
    <property type="component" value="Chromosome 23"/>
</dbReference>
<feature type="domain" description="Ig-like" evidence="7">
    <location>
        <begin position="14"/>
        <end position="118"/>
    </location>
</feature>
<sequence>MTPVLDFPSYSHLPSLLLALLLKLTGTSSEDFQVNQPESSVLAKAGDVITLGCNIPAPSPVGPVLWFKDAKLERKLIYSFNGRRFPRVSQVVNPMANQTDYSIRISDVSPKDAGMYYCVKLTIGHPDMAYIAGPGTYVSVSGVTNEMFKVQQAEISQTVSPGETLTLSCSVPDSFPNGPVLWFKGTGPNRELIYNFQRGLFPRVNQVGNMAKAGNKDFSIRINEISLKDAGTYFCVKFKEGKPDIEYQSGRGTKVTVTGLSEQSKGSEWQVLQPEGPMLVAEGETLLLRCTVVGSCTDDMIKWVKVSNQHQQEIYNFKHGFFPGVMPMIQKMLEPLNCDYSIYIHNVTKKHVGTYHCVRSDGSSEYSGKTLDEGTSVLVKGEYQALQVTTFCSDLSPFTCIIHLYPQTWEHRARPLDHPTPGIGVGNHWRHRLSELNSAWRPIRWFRGTGLSREAIYNFRGISYSNVTAVQASTNDFSILLHGISTEHTGTYYCVKFQSKLNRQYLSGQGTRLRVKANHTSLKESEFTKERTATVFPSGFLSVLTLAVLGLKTATLAALLLALVICWRSS</sequence>
<dbReference type="OrthoDB" id="6370831at2759"/>
<keyword evidence="3" id="KW-0325">Glycoprotein</keyword>
<dbReference type="Gene3D" id="2.60.40.10">
    <property type="entry name" value="Immunoglobulins"/>
    <property type="match status" value="4"/>
</dbReference>
<dbReference type="AlphaFoldDB" id="A0A212CC19"/>
<evidence type="ECO:0000259" key="7">
    <source>
        <dbReference type="PROSITE" id="PS50835"/>
    </source>
</evidence>
<dbReference type="FunFam" id="2.60.40.10:FF:001534">
    <property type="entry name" value="Signal regulatory protein beta 2"/>
    <property type="match status" value="1"/>
</dbReference>
<protein>
    <recommendedName>
        <fullName evidence="7">Ig-like domain-containing protein</fullName>
    </recommendedName>
</protein>
<keyword evidence="4" id="KW-0393">Immunoglobulin domain</keyword>
<evidence type="ECO:0000256" key="4">
    <source>
        <dbReference type="ARBA" id="ARBA00023319"/>
    </source>
</evidence>
<evidence type="ECO:0000256" key="1">
    <source>
        <dbReference type="ARBA" id="ARBA00022729"/>
    </source>
</evidence>
<dbReference type="InterPro" id="IPR051755">
    <property type="entry name" value="Ig-like_CS_Receptor"/>
</dbReference>
<dbReference type="PROSITE" id="PS50835">
    <property type="entry name" value="IG_LIKE"/>
    <property type="match status" value="3"/>
</dbReference>
<evidence type="ECO:0000256" key="6">
    <source>
        <dbReference type="SAM" id="SignalP"/>
    </source>
</evidence>
<dbReference type="InterPro" id="IPR003599">
    <property type="entry name" value="Ig_sub"/>
</dbReference>
<dbReference type="EMBL" id="MKHE01000023">
    <property type="protein sequence ID" value="OWK03548.1"/>
    <property type="molecule type" value="Genomic_DNA"/>
</dbReference>
<evidence type="ECO:0000313" key="9">
    <source>
        <dbReference type="Proteomes" id="UP000242450"/>
    </source>
</evidence>
<feature type="domain" description="Ig-like" evidence="7">
    <location>
        <begin position="243"/>
        <end position="372"/>
    </location>
</feature>
<dbReference type="InterPro" id="IPR036179">
    <property type="entry name" value="Ig-like_dom_sf"/>
</dbReference>
<dbReference type="SMART" id="SM00406">
    <property type="entry name" value="IGv"/>
    <property type="match status" value="2"/>
</dbReference>
<dbReference type="SMART" id="SM00409">
    <property type="entry name" value="IG"/>
    <property type="match status" value="4"/>
</dbReference>
<organism evidence="8 9">
    <name type="scientific">Cervus elaphus hippelaphus</name>
    <name type="common">European red deer</name>
    <dbReference type="NCBI Taxonomy" id="46360"/>
    <lineage>
        <taxon>Eukaryota</taxon>
        <taxon>Metazoa</taxon>
        <taxon>Chordata</taxon>
        <taxon>Craniata</taxon>
        <taxon>Vertebrata</taxon>
        <taxon>Euteleostomi</taxon>
        <taxon>Mammalia</taxon>
        <taxon>Eutheria</taxon>
        <taxon>Laurasiatheria</taxon>
        <taxon>Artiodactyla</taxon>
        <taxon>Ruminantia</taxon>
        <taxon>Pecora</taxon>
        <taxon>Cervidae</taxon>
        <taxon>Cervinae</taxon>
        <taxon>Cervus</taxon>
    </lineage>
</organism>
<dbReference type="PANTHER" id="PTHR19971">
    <property type="entry name" value="SIGNAL-REGULATORY PROTEIN BETA"/>
    <property type="match status" value="1"/>
</dbReference>
<dbReference type="InterPro" id="IPR013106">
    <property type="entry name" value="Ig_V-set"/>
</dbReference>
<feature type="chain" id="PRO_5012487932" description="Ig-like domain-containing protein" evidence="6">
    <location>
        <begin position="30"/>
        <end position="570"/>
    </location>
</feature>
<evidence type="ECO:0000256" key="3">
    <source>
        <dbReference type="ARBA" id="ARBA00023180"/>
    </source>
</evidence>
<accession>A0A212CC19</accession>
<evidence type="ECO:0000256" key="2">
    <source>
        <dbReference type="ARBA" id="ARBA00023157"/>
    </source>
</evidence>
<keyword evidence="5" id="KW-0812">Transmembrane</keyword>
<dbReference type="Pfam" id="PF07686">
    <property type="entry name" value="V-set"/>
    <property type="match status" value="4"/>
</dbReference>
<name>A0A212CC19_CEREH</name>
<feature type="signal peptide" evidence="6">
    <location>
        <begin position="1"/>
        <end position="29"/>
    </location>
</feature>
<dbReference type="InterPro" id="IPR007110">
    <property type="entry name" value="Ig-like_dom"/>
</dbReference>
<keyword evidence="5" id="KW-0472">Membrane</keyword>
<keyword evidence="2" id="KW-1015">Disulfide bond</keyword>
<feature type="transmembrane region" description="Helical" evidence="5">
    <location>
        <begin position="540"/>
        <end position="567"/>
    </location>
</feature>
<gene>
    <name evidence="8" type="ORF">Celaphus_00007826</name>
</gene>
<proteinExistence type="predicted"/>
<keyword evidence="5" id="KW-1133">Transmembrane helix</keyword>
<keyword evidence="1 6" id="KW-0732">Signal</keyword>
<dbReference type="FunFam" id="2.60.40.10:FF:000295">
    <property type="entry name" value="Tyrosine-protein phosphatase non-receptor type substrate 1"/>
    <property type="match status" value="2"/>
</dbReference>
<dbReference type="InterPro" id="IPR013783">
    <property type="entry name" value="Ig-like_fold"/>
</dbReference>